<accession>A0A9P6GGL6</accession>
<sequence length="210" mass="23076">MIRAPSPSPGPTFLPAGNAPPTPPHADPLDDIYGSSPDTSPTLAAQRDDEVLSDLPSRQRNLDTDAYREGLSAAKGKFVQEGFDEGFSLGAEIGLLVGRVLGVLQSVVTALKVRDEWTWKEAQGLLERARDELVIESVLGREWVDEEGVFTWEVEGHVEGDEDVTFQEVARCHPVVKRWLDTVEERASRWKVDLEAVGKARGDDGEVELS</sequence>
<comment type="similarity">
    <text evidence="4">Belongs to the YAE1 family.</text>
</comment>
<keyword evidence="8" id="KW-0963">Cytoplasm</keyword>
<dbReference type="InterPro" id="IPR019191">
    <property type="entry name" value="Essential_protein_Yae1_N"/>
</dbReference>
<proteinExistence type="inferred from homology"/>
<evidence type="ECO:0000256" key="8">
    <source>
        <dbReference type="ARBA" id="ARBA00022490"/>
    </source>
</evidence>
<feature type="domain" description="Essential protein Yae1 N-terminal" evidence="11">
    <location>
        <begin position="67"/>
        <end position="104"/>
    </location>
</feature>
<dbReference type="GO" id="GO:0005737">
    <property type="term" value="C:cytoplasm"/>
    <property type="evidence" value="ECO:0007669"/>
    <property type="project" value="UniProtKB-SubCell"/>
</dbReference>
<evidence type="ECO:0000256" key="7">
    <source>
        <dbReference type="ARBA" id="ARBA00018400"/>
    </source>
</evidence>
<comment type="subcellular location">
    <subcellularLocation>
        <location evidence="3">Cytoplasm</location>
    </subcellularLocation>
    <subcellularLocation>
        <location evidence="2">Nucleus</location>
    </subcellularLocation>
</comment>
<dbReference type="Proteomes" id="UP000756921">
    <property type="component" value="Unassembled WGS sequence"/>
</dbReference>
<dbReference type="PANTHER" id="PTHR18829:SF0">
    <property type="entry name" value="PROTEIN YAE1 HOMOLOG"/>
    <property type="match status" value="1"/>
</dbReference>
<dbReference type="AlphaFoldDB" id="A0A9P6GGL6"/>
<gene>
    <name evidence="12" type="ORF">PMIN01_06767</name>
</gene>
<evidence type="ECO:0000256" key="3">
    <source>
        <dbReference type="ARBA" id="ARBA00004496"/>
    </source>
</evidence>
<reference evidence="12" key="1">
    <citation type="journal article" date="2020" name="Mol. Plant Microbe Interact.">
        <title>Genome Sequence of the Biocontrol Agent Coniothyrium minitans strain Conio (IMI 134523).</title>
        <authorList>
            <person name="Patel D."/>
            <person name="Shittu T.A."/>
            <person name="Baroncelli R."/>
            <person name="Muthumeenakshi S."/>
            <person name="Osborne T.H."/>
            <person name="Janganan T.K."/>
            <person name="Sreenivasaprasad S."/>
        </authorList>
    </citation>
    <scope>NUCLEOTIDE SEQUENCE</scope>
    <source>
        <strain evidence="12">Conio</strain>
    </source>
</reference>
<protein>
    <recommendedName>
        <fullName evidence="7">Protein YAE1</fullName>
    </recommendedName>
    <alternativeName>
        <fullName evidence="6">Protein yae1</fullName>
    </alternativeName>
</protein>
<comment type="subunit">
    <text evidence="5">May form a complex with LTO1.</text>
</comment>
<evidence type="ECO:0000256" key="9">
    <source>
        <dbReference type="ARBA" id="ARBA00023242"/>
    </source>
</evidence>
<comment type="function">
    <text evidence="1">The complex LTO1:YAE1 may function as a target specific adapter that probably recruits apo-RPLI1 to the cytosolic iron-sulfur protein assembly (CIA) complex machinery. May be required for biogenesis of the large ribosomal subunit and initiation of translation.</text>
</comment>
<dbReference type="PANTHER" id="PTHR18829">
    <property type="entry name" value="PROTEIN YAE1 HOMOLOG"/>
    <property type="match status" value="1"/>
</dbReference>
<dbReference type="OrthoDB" id="20086at2759"/>
<feature type="compositionally biased region" description="Pro residues" evidence="10">
    <location>
        <begin position="1"/>
        <end position="26"/>
    </location>
</feature>
<evidence type="ECO:0000313" key="13">
    <source>
        <dbReference type="Proteomes" id="UP000756921"/>
    </source>
</evidence>
<evidence type="ECO:0000256" key="5">
    <source>
        <dbReference type="ARBA" id="ARBA00011427"/>
    </source>
</evidence>
<evidence type="ECO:0000256" key="1">
    <source>
        <dbReference type="ARBA" id="ARBA00003836"/>
    </source>
</evidence>
<evidence type="ECO:0000256" key="2">
    <source>
        <dbReference type="ARBA" id="ARBA00004123"/>
    </source>
</evidence>
<dbReference type="EMBL" id="WJXW01000006">
    <property type="protein sequence ID" value="KAF9735362.1"/>
    <property type="molecule type" value="Genomic_DNA"/>
</dbReference>
<evidence type="ECO:0000313" key="12">
    <source>
        <dbReference type="EMBL" id="KAF9735362.1"/>
    </source>
</evidence>
<evidence type="ECO:0000256" key="10">
    <source>
        <dbReference type="SAM" id="MobiDB-lite"/>
    </source>
</evidence>
<evidence type="ECO:0000256" key="6">
    <source>
        <dbReference type="ARBA" id="ARBA00017286"/>
    </source>
</evidence>
<name>A0A9P6GGL6_9PLEO</name>
<evidence type="ECO:0000259" key="11">
    <source>
        <dbReference type="Pfam" id="PF09811"/>
    </source>
</evidence>
<dbReference type="Pfam" id="PF09811">
    <property type="entry name" value="Yae1_N"/>
    <property type="match status" value="1"/>
</dbReference>
<comment type="caution">
    <text evidence="12">The sequence shown here is derived from an EMBL/GenBank/DDBJ whole genome shotgun (WGS) entry which is preliminary data.</text>
</comment>
<dbReference type="InterPro" id="IPR038881">
    <property type="entry name" value="Yae1-like"/>
</dbReference>
<feature type="region of interest" description="Disordered" evidence="10">
    <location>
        <begin position="1"/>
        <end position="50"/>
    </location>
</feature>
<keyword evidence="13" id="KW-1185">Reference proteome</keyword>
<dbReference type="GO" id="GO:0005634">
    <property type="term" value="C:nucleus"/>
    <property type="evidence" value="ECO:0007669"/>
    <property type="project" value="UniProtKB-SubCell"/>
</dbReference>
<organism evidence="12 13">
    <name type="scientific">Paraphaeosphaeria minitans</name>
    <dbReference type="NCBI Taxonomy" id="565426"/>
    <lineage>
        <taxon>Eukaryota</taxon>
        <taxon>Fungi</taxon>
        <taxon>Dikarya</taxon>
        <taxon>Ascomycota</taxon>
        <taxon>Pezizomycotina</taxon>
        <taxon>Dothideomycetes</taxon>
        <taxon>Pleosporomycetidae</taxon>
        <taxon>Pleosporales</taxon>
        <taxon>Massarineae</taxon>
        <taxon>Didymosphaeriaceae</taxon>
        <taxon>Paraphaeosphaeria</taxon>
    </lineage>
</organism>
<keyword evidence="9" id="KW-0539">Nucleus</keyword>
<evidence type="ECO:0000256" key="4">
    <source>
        <dbReference type="ARBA" id="ARBA00007096"/>
    </source>
</evidence>